<dbReference type="RefSeq" id="WP_090159693.1">
    <property type="nucleotide sequence ID" value="NZ_JAJATZ010000009.1"/>
</dbReference>
<dbReference type="EMBL" id="JAJATZ010000009">
    <property type="protein sequence ID" value="MCB5200559.1"/>
    <property type="molecule type" value="Genomic_DNA"/>
</dbReference>
<protein>
    <submittedName>
        <fullName evidence="2">DUF1127 domain-containing protein</fullName>
    </submittedName>
</protein>
<sequence length="70" mass="7578">MTFASTFNTANADSLMGRLATTLRTARARHKAYVRTRDELHAMSSRELADIGINRSMIPAVAREAAALAG</sequence>
<feature type="domain" description="YjiS-like" evidence="1">
    <location>
        <begin position="23"/>
        <end position="58"/>
    </location>
</feature>
<dbReference type="Proteomes" id="UP001138961">
    <property type="component" value="Unassembled WGS sequence"/>
</dbReference>
<dbReference type="InterPro" id="IPR009506">
    <property type="entry name" value="YjiS-like"/>
</dbReference>
<comment type="caution">
    <text evidence="2">The sequence shown here is derived from an EMBL/GenBank/DDBJ whole genome shotgun (WGS) entry which is preliminary data.</text>
</comment>
<reference evidence="2" key="1">
    <citation type="submission" date="2021-10" db="EMBL/GenBank/DDBJ databases">
        <title>Loktanella gaetbuli sp. nov., isolated from a tidal flat.</title>
        <authorList>
            <person name="Park S."/>
            <person name="Yoon J.-H."/>
        </authorList>
    </citation>
    <scope>NUCLEOTIDE SEQUENCE</scope>
    <source>
        <strain evidence="2">TSTF-M6</strain>
    </source>
</reference>
<organism evidence="2 3">
    <name type="scientific">Loktanella gaetbuli</name>
    <dbReference type="NCBI Taxonomy" id="2881335"/>
    <lineage>
        <taxon>Bacteria</taxon>
        <taxon>Pseudomonadati</taxon>
        <taxon>Pseudomonadota</taxon>
        <taxon>Alphaproteobacteria</taxon>
        <taxon>Rhodobacterales</taxon>
        <taxon>Roseobacteraceae</taxon>
        <taxon>Loktanella</taxon>
    </lineage>
</organism>
<evidence type="ECO:0000313" key="3">
    <source>
        <dbReference type="Proteomes" id="UP001138961"/>
    </source>
</evidence>
<gene>
    <name evidence="2" type="ORF">LGQ03_15060</name>
</gene>
<accession>A0ABS8BXY8</accession>
<name>A0ABS8BXY8_9RHOB</name>
<dbReference type="Pfam" id="PF06568">
    <property type="entry name" value="YjiS-like"/>
    <property type="match status" value="1"/>
</dbReference>
<keyword evidence="3" id="KW-1185">Reference proteome</keyword>
<proteinExistence type="predicted"/>
<evidence type="ECO:0000259" key="1">
    <source>
        <dbReference type="Pfam" id="PF06568"/>
    </source>
</evidence>
<evidence type="ECO:0000313" key="2">
    <source>
        <dbReference type="EMBL" id="MCB5200559.1"/>
    </source>
</evidence>